<keyword evidence="3" id="KW-1185">Reference proteome</keyword>
<evidence type="ECO:0000256" key="1">
    <source>
        <dbReference type="SAM" id="Phobius"/>
    </source>
</evidence>
<dbReference type="Proteomes" id="UP000266693">
    <property type="component" value="Unassembled WGS sequence"/>
</dbReference>
<proteinExistence type="predicted"/>
<organism evidence="2 3">
    <name type="scientific">Sphingomonas gilva</name>
    <dbReference type="NCBI Taxonomy" id="2305907"/>
    <lineage>
        <taxon>Bacteria</taxon>
        <taxon>Pseudomonadati</taxon>
        <taxon>Pseudomonadota</taxon>
        <taxon>Alphaproteobacteria</taxon>
        <taxon>Sphingomonadales</taxon>
        <taxon>Sphingomonadaceae</taxon>
        <taxon>Sphingomonas</taxon>
    </lineage>
</organism>
<reference evidence="2 3" key="1">
    <citation type="submission" date="2018-08" db="EMBL/GenBank/DDBJ databases">
        <title>The multiple taxonomic identification of Sphingomonas gilva.</title>
        <authorList>
            <person name="Zhu D."/>
            <person name="Zheng S."/>
        </authorList>
    </citation>
    <scope>NUCLEOTIDE SEQUENCE [LARGE SCALE GENOMIC DNA]</scope>
    <source>
        <strain evidence="2 3">ZDH117</strain>
    </source>
</reference>
<keyword evidence="1" id="KW-0472">Membrane</keyword>
<keyword evidence="1" id="KW-0812">Transmembrane</keyword>
<keyword evidence="1" id="KW-1133">Transmembrane helix</keyword>
<dbReference type="AlphaFoldDB" id="A0A396RZ17"/>
<accession>A0A396RZ17</accession>
<gene>
    <name evidence="2" type="ORF">D1610_02285</name>
</gene>
<evidence type="ECO:0000313" key="3">
    <source>
        <dbReference type="Proteomes" id="UP000266693"/>
    </source>
</evidence>
<comment type="caution">
    <text evidence="2">The sequence shown here is derived from an EMBL/GenBank/DDBJ whole genome shotgun (WGS) entry which is preliminary data.</text>
</comment>
<name>A0A396RZ17_9SPHN</name>
<sequence length="85" mass="9271">MLGDRDHTQRVARRMGLAAFALTLLILSPLAYGLVRAGSYRLGQFNLSDMILAGFIVVFTAVAAAFAASIAVHLLGREARARRRR</sequence>
<feature type="transmembrane region" description="Helical" evidence="1">
    <location>
        <begin position="52"/>
        <end position="75"/>
    </location>
</feature>
<dbReference type="EMBL" id="QWLV01000001">
    <property type="protein sequence ID" value="RHW18981.1"/>
    <property type="molecule type" value="Genomic_DNA"/>
</dbReference>
<protein>
    <submittedName>
        <fullName evidence="2">Uncharacterized protein</fullName>
    </submittedName>
</protein>
<evidence type="ECO:0000313" key="2">
    <source>
        <dbReference type="EMBL" id="RHW18981.1"/>
    </source>
</evidence>